<accession>A0ACB7UHS1</accession>
<dbReference type="Proteomes" id="UP000827976">
    <property type="component" value="Chromosome 16"/>
</dbReference>
<evidence type="ECO:0000313" key="1">
    <source>
        <dbReference type="EMBL" id="KAH7659840.1"/>
    </source>
</evidence>
<keyword evidence="2" id="KW-1185">Reference proteome</keyword>
<sequence>MLLETLNLLLDLGGGEASLLTPGASTIGFGWYLGSSQIDTSSSSSVDDQTIAWRMWMLK</sequence>
<comment type="caution">
    <text evidence="1">The sequence shown here is derived from an EMBL/GenBank/DDBJ whole genome shotgun (WGS) entry which is preliminary data.</text>
</comment>
<reference evidence="2" key="1">
    <citation type="journal article" date="2022" name="Nat. Commun.">
        <title>Chromosome evolution and the genetic basis of agronomically important traits in greater yam.</title>
        <authorList>
            <person name="Bredeson J.V."/>
            <person name="Lyons J.B."/>
            <person name="Oniyinde I.O."/>
            <person name="Okereke N.R."/>
            <person name="Kolade O."/>
            <person name="Nnabue I."/>
            <person name="Nwadili C.O."/>
            <person name="Hribova E."/>
            <person name="Parker M."/>
            <person name="Nwogha J."/>
            <person name="Shu S."/>
            <person name="Carlson J."/>
            <person name="Kariba R."/>
            <person name="Muthemba S."/>
            <person name="Knop K."/>
            <person name="Barton G.J."/>
            <person name="Sherwood A.V."/>
            <person name="Lopez-Montes A."/>
            <person name="Asiedu R."/>
            <person name="Jamnadass R."/>
            <person name="Muchugi A."/>
            <person name="Goodstein D."/>
            <person name="Egesi C.N."/>
            <person name="Featherston J."/>
            <person name="Asfaw A."/>
            <person name="Simpson G.G."/>
            <person name="Dolezel J."/>
            <person name="Hendre P.S."/>
            <person name="Van Deynze A."/>
            <person name="Kumar P.L."/>
            <person name="Obidiegwu J.E."/>
            <person name="Bhattacharjee R."/>
            <person name="Rokhsar D.S."/>
        </authorList>
    </citation>
    <scope>NUCLEOTIDE SEQUENCE [LARGE SCALE GENOMIC DNA]</scope>
    <source>
        <strain evidence="2">cv. TDa95/00328</strain>
    </source>
</reference>
<proteinExistence type="predicted"/>
<organism evidence="1 2">
    <name type="scientific">Dioscorea alata</name>
    <name type="common">Purple yam</name>
    <dbReference type="NCBI Taxonomy" id="55571"/>
    <lineage>
        <taxon>Eukaryota</taxon>
        <taxon>Viridiplantae</taxon>
        <taxon>Streptophyta</taxon>
        <taxon>Embryophyta</taxon>
        <taxon>Tracheophyta</taxon>
        <taxon>Spermatophyta</taxon>
        <taxon>Magnoliopsida</taxon>
        <taxon>Liliopsida</taxon>
        <taxon>Dioscoreales</taxon>
        <taxon>Dioscoreaceae</taxon>
        <taxon>Dioscorea</taxon>
    </lineage>
</organism>
<protein>
    <submittedName>
        <fullName evidence="1">Uncharacterized protein</fullName>
    </submittedName>
</protein>
<gene>
    <name evidence="1" type="ORF">IHE45_16G057900</name>
</gene>
<name>A0ACB7UHS1_DIOAL</name>
<evidence type="ECO:0000313" key="2">
    <source>
        <dbReference type="Proteomes" id="UP000827976"/>
    </source>
</evidence>
<dbReference type="EMBL" id="CM037026">
    <property type="protein sequence ID" value="KAH7659840.1"/>
    <property type="molecule type" value="Genomic_DNA"/>
</dbReference>